<gene>
    <name evidence="2" type="ORF">AB835_02925</name>
</gene>
<accession>A0A1D2QSM8</accession>
<dbReference type="GO" id="GO:0007165">
    <property type="term" value="P:signal transduction"/>
    <property type="evidence" value="ECO:0007669"/>
    <property type="project" value="InterPro"/>
</dbReference>
<name>A0A1D2QSM8_9GAMM</name>
<reference evidence="2 3" key="1">
    <citation type="journal article" date="2016" name="Appl. Environ. Microbiol.">
        <title>Lack of Overt Genome Reduction in the Bryostatin-Producing Bryozoan Symbiont "Candidatus Endobugula sertula".</title>
        <authorList>
            <person name="Miller I.J."/>
            <person name="Vanee N."/>
            <person name="Fong S.S."/>
            <person name="Lim-Fong G.E."/>
            <person name="Kwan J.C."/>
        </authorList>
    </citation>
    <scope>NUCLEOTIDE SEQUENCE [LARGE SCALE GENOMIC DNA]</scope>
    <source>
        <strain evidence="2">AB1-4</strain>
    </source>
</reference>
<dbReference type="STRING" id="62101.AB835_02925"/>
<dbReference type="InterPro" id="IPR002545">
    <property type="entry name" value="CheW-lke_dom"/>
</dbReference>
<dbReference type="InterPro" id="IPR039315">
    <property type="entry name" value="CheW"/>
</dbReference>
<dbReference type="SMART" id="SM00260">
    <property type="entry name" value="CheW"/>
    <property type="match status" value="1"/>
</dbReference>
<dbReference type="PANTHER" id="PTHR22617">
    <property type="entry name" value="CHEMOTAXIS SENSOR HISTIDINE KINASE-RELATED"/>
    <property type="match status" value="1"/>
</dbReference>
<organism evidence="2 3">
    <name type="scientific">Candidatus Endobugula sertula</name>
    <name type="common">Bugula neritina bacterial symbiont</name>
    <dbReference type="NCBI Taxonomy" id="62101"/>
    <lineage>
        <taxon>Bacteria</taxon>
        <taxon>Pseudomonadati</taxon>
        <taxon>Pseudomonadota</taxon>
        <taxon>Gammaproteobacteria</taxon>
        <taxon>Cellvibrionales</taxon>
        <taxon>Cellvibrionaceae</taxon>
        <taxon>Candidatus Endobugula</taxon>
    </lineage>
</organism>
<dbReference type="AlphaFoldDB" id="A0A1D2QSM8"/>
<dbReference type="EMBL" id="MDLC01000007">
    <property type="protein sequence ID" value="ODS24553.1"/>
    <property type="molecule type" value="Genomic_DNA"/>
</dbReference>
<dbReference type="GO" id="GO:0005829">
    <property type="term" value="C:cytosol"/>
    <property type="evidence" value="ECO:0007669"/>
    <property type="project" value="TreeGrafter"/>
</dbReference>
<dbReference type="Proteomes" id="UP000242502">
    <property type="component" value="Unassembled WGS sequence"/>
</dbReference>
<evidence type="ECO:0000313" key="2">
    <source>
        <dbReference type="EMBL" id="ODS24553.1"/>
    </source>
</evidence>
<dbReference type="PROSITE" id="PS50851">
    <property type="entry name" value="CHEW"/>
    <property type="match status" value="1"/>
</dbReference>
<dbReference type="Gene3D" id="2.40.50.180">
    <property type="entry name" value="CheA-289, Domain 4"/>
    <property type="match status" value="1"/>
</dbReference>
<dbReference type="Pfam" id="PF01584">
    <property type="entry name" value="CheW"/>
    <property type="match status" value="1"/>
</dbReference>
<dbReference type="SUPFAM" id="SSF50341">
    <property type="entry name" value="CheW-like"/>
    <property type="match status" value="1"/>
</dbReference>
<protein>
    <submittedName>
        <fullName evidence="2">Chemotaxis protein CheW</fullName>
    </submittedName>
</protein>
<sequence length="181" mass="20420">MVEQTSAYRTLQALAAKSRFFAHQLPSETNIVSQWSGIGFSLLGLHFVAPMEELVEMLEIPAYTKLPGVHPWVKGVSNIRGRLLPLFDLAAFFLAELTGNKKHQRLLVLDNQQVYASIWVDSVFGIQYFPTDSKHPDVPDHVPARMRGFVDGYYEANECQWIVFHLASLSQDAQFLRVAAS</sequence>
<comment type="caution">
    <text evidence="2">The sequence shown here is derived from an EMBL/GenBank/DDBJ whole genome shotgun (WGS) entry which is preliminary data.</text>
</comment>
<proteinExistence type="predicted"/>
<feature type="domain" description="CheW-like" evidence="1">
    <location>
        <begin position="34"/>
        <end position="175"/>
    </location>
</feature>
<dbReference type="Gene3D" id="2.30.30.40">
    <property type="entry name" value="SH3 Domains"/>
    <property type="match status" value="1"/>
</dbReference>
<evidence type="ECO:0000313" key="3">
    <source>
        <dbReference type="Proteomes" id="UP000242502"/>
    </source>
</evidence>
<evidence type="ECO:0000259" key="1">
    <source>
        <dbReference type="PROSITE" id="PS50851"/>
    </source>
</evidence>
<dbReference type="GO" id="GO:0006935">
    <property type="term" value="P:chemotaxis"/>
    <property type="evidence" value="ECO:0007669"/>
    <property type="project" value="InterPro"/>
</dbReference>
<dbReference type="InterPro" id="IPR036061">
    <property type="entry name" value="CheW-like_dom_sf"/>
</dbReference>
<dbReference type="PANTHER" id="PTHR22617:SF43">
    <property type="entry name" value="PROTEIN PILI"/>
    <property type="match status" value="1"/>
</dbReference>